<sequence>MKHRRLAGGILVGTMAMALVACSSVDEAEPSDGASDDSSSAPVEDGAYVTVVKATGIGWFDRMEVGVDEWAAETGLDARQEGPAEATNEGQVSIIQDLIAQKPVAITVVPNDLAGLESVLAQAREAGIIVVSHEAVGIENVDIDIEAFENKAYGAQIMENLGECTGGTGQYVQMVGRLTNGSHSEWIQGAYDLQQAEFPDMVRVEDPIESEENEEVAYNKAKEILAKYPDIAGFQGSAGTDVVGIARAVEEAGKSDSVCVMGTSIPSVGGSYLESGAIDKIFFWDPALAGKAQLAIARILADGGTIEEGTDLGIPGYESLVKLAGADNAFAGNAGVAVDLSNVADYDF</sequence>
<feature type="signal peptide" evidence="3">
    <location>
        <begin position="1"/>
        <end position="28"/>
    </location>
</feature>
<evidence type="ECO:0000256" key="2">
    <source>
        <dbReference type="ARBA" id="ARBA00007639"/>
    </source>
</evidence>
<comment type="caution">
    <text evidence="5">The sequence shown here is derived from an EMBL/GenBank/DDBJ whole genome shotgun (WGS) entry which is preliminary data.</text>
</comment>
<evidence type="ECO:0000313" key="6">
    <source>
        <dbReference type="Proteomes" id="UP000321484"/>
    </source>
</evidence>
<feature type="domain" description="Periplasmic binding protein" evidence="4">
    <location>
        <begin position="50"/>
        <end position="303"/>
    </location>
</feature>
<dbReference type="GO" id="GO:0030288">
    <property type="term" value="C:outer membrane-bounded periplasmic space"/>
    <property type="evidence" value="ECO:0007669"/>
    <property type="project" value="TreeGrafter"/>
</dbReference>
<dbReference type="PANTHER" id="PTHR30036">
    <property type="entry name" value="D-XYLOSE-BINDING PERIPLASMIC PROTEIN"/>
    <property type="match status" value="1"/>
</dbReference>
<dbReference type="RefSeq" id="WP_034245213.1">
    <property type="nucleotide sequence ID" value="NZ_BJYK01000004.1"/>
</dbReference>
<keyword evidence="6" id="KW-1185">Reference proteome</keyword>
<accession>A0A511YX86</accession>
<dbReference type="InterPro" id="IPR050555">
    <property type="entry name" value="Bact_Solute-Bind_Prot2"/>
</dbReference>
<feature type="chain" id="PRO_5022025889" evidence="3">
    <location>
        <begin position="29"/>
        <end position="348"/>
    </location>
</feature>
<evidence type="ECO:0000256" key="1">
    <source>
        <dbReference type="ARBA" id="ARBA00004196"/>
    </source>
</evidence>
<dbReference type="InterPro" id="IPR028082">
    <property type="entry name" value="Peripla_BP_I"/>
</dbReference>
<dbReference type="InterPro" id="IPR025997">
    <property type="entry name" value="SBP_2_dom"/>
</dbReference>
<comment type="subcellular location">
    <subcellularLocation>
        <location evidence="1">Cell envelope</location>
    </subcellularLocation>
</comment>
<gene>
    <name evidence="5" type="ORF">AFE02nite_15480</name>
</gene>
<proteinExistence type="inferred from homology"/>
<dbReference type="Pfam" id="PF13407">
    <property type="entry name" value="Peripla_BP_4"/>
    <property type="match status" value="1"/>
</dbReference>
<dbReference type="Gene3D" id="3.40.50.2300">
    <property type="match status" value="2"/>
</dbReference>
<reference evidence="5 6" key="1">
    <citation type="submission" date="2019-07" db="EMBL/GenBank/DDBJ databases">
        <title>Whole genome shotgun sequence of Actinotalea fermentans NBRC 105374.</title>
        <authorList>
            <person name="Hosoyama A."/>
            <person name="Uohara A."/>
            <person name="Ohji S."/>
            <person name="Ichikawa N."/>
        </authorList>
    </citation>
    <scope>NUCLEOTIDE SEQUENCE [LARGE SCALE GENOMIC DNA]</scope>
    <source>
        <strain evidence="5 6">NBRC 105374</strain>
    </source>
</reference>
<organism evidence="5 6">
    <name type="scientific">Actinotalea fermentans</name>
    <dbReference type="NCBI Taxonomy" id="43671"/>
    <lineage>
        <taxon>Bacteria</taxon>
        <taxon>Bacillati</taxon>
        <taxon>Actinomycetota</taxon>
        <taxon>Actinomycetes</taxon>
        <taxon>Micrococcales</taxon>
        <taxon>Cellulomonadaceae</taxon>
        <taxon>Actinotalea</taxon>
    </lineage>
</organism>
<dbReference type="SUPFAM" id="SSF53822">
    <property type="entry name" value="Periplasmic binding protein-like I"/>
    <property type="match status" value="1"/>
</dbReference>
<dbReference type="AlphaFoldDB" id="A0A511YX86"/>
<name>A0A511YX86_9CELL</name>
<evidence type="ECO:0000313" key="5">
    <source>
        <dbReference type="EMBL" id="GEN79814.1"/>
    </source>
</evidence>
<evidence type="ECO:0000259" key="4">
    <source>
        <dbReference type="Pfam" id="PF13407"/>
    </source>
</evidence>
<keyword evidence="3" id="KW-0732">Signal</keyword>
<dbReference type="GO" id="GO:0030246">
    <property type="term" value="F:carbohydrate binding"/>
    <property type="evidence" value="ECO:0007669"/>
    <property type="project" value="TreeGrafter"/>
</dbReference>
<protein>
    <submittedName>
        <fullName evidence="5">Autoinducer 2 ABC transporter substrate-binding protein</fullName>
    </submittedName>
</protein>
<comment type="similarity">
    <text evidence="2">Belongs to the bacterial solute-binding protein 2 family.</text>
</comment>
<dbReference type="Proteomes" id="UP000321484">
    <property type="component" value="Unassembled WGS sequence"/>
</dbReference>
<dbReference type="EMBL" id="BJYK01000004">
    <property type="protein sequence ID" value="GEN79814.1"/>
    <property type="molecule type" value="Genomic_DNA"/>
</dbReference>
<evidence type="ECO:0000256" key="3">
    <source>
        <dbReference type="SAM" id="SignalP"/>
    </source>
</evidence>
<dbReference type="PROSITE" id="PS51257">
    <property type="entry name" value="PROKAR_LIPOPROTEIN"/>
    <property type="match status" value="1"/>
</dbReference>
<dbReference type="OrthoDB" id="9781890at2"/>
<dbReference type="PANTHER" id="PTHR30036:SF7">
    <property type="entry name" value="ABC TRANSPORTER PERIPLASMIC-BINDING PROTEIN YPHF"/>
    <property type="match status" value="1"/>
</dbReference>